<feature type="compositionally biased region" description="Basic and acidic residues" evidence="1">
    <location>
        <begin position="1"/>
        <end position="16"/>
    </location>
</feature>
<evidence type="ECO:0000313" key="4">
    <source>
        <dbReference type="EMBL" id="KAF3759976.1"/>
    </source>
</evidence>
<proteinExistence type="predicted"/>
<dbReference type="GeneID" id="63832673"/>
<dbReference type="AlphaFoldDB" id="A0A9P4XS59"/>
<feature type="region of interest" description="Disordered" evidence="1">
    <location>
        <begin position="1"/>
        <end position="86"/>
    </location>
</feature>
<dbReference type="RefSeq" id="XP_040770955.1">
    <property type="nucleotide sequence ID" value="XM_040915544.1"/>
</dbReference>
<sequence>MERRAHFGHMDWEWENGRGAVDATSPFAQVQPQRTPAAQPSASSSSSQSNSQNNPFNGAARQTSPTRNPFAAAPPSRSIFSPNLQRTSKGSAFRNVTFTTPAFSTPQTSRLADIDFDDSPAMTEASELQETPEAEKSDFLESPSMSSPERPARSVAQAMRSGKGSLPRATGVGLPNDRVRKRARNNRDRDIGSTRTRLPGGCDEDDSDFEEYNDSRDRRAKSRENMGWLYYILSTISSNPEAPIIFSWYLQVFVNSSLGGLLLWTAWGIVSAVRGEVIYSSEKAKLNLLAEIEQCSKQYAANRCSPISERAPALEHLCNEWDQCMTQDPNSVAGVKASVSHLADIINEFTSRLSWKSITVILIFAVVLVFANNMAFSKFRQHVRHYNQQRPGEAQPSHPAMGFPMTPHKPDQAYIFAPIGHTPKHIRRALFQDETDTDASPDLKLLPPVRTPSRRSPSKGERSRSPSKRSR</sequence>
<keyword evidence="2" id="KW-0472">Membrane</keyword>
<dbReference type="EMBL" id="MU032354">
    <property type="protein sequence ID" value="KAF3759976.1"/>
    <property type="molecule type" value="Genomic_DNA"/>
</dbReference>
<name>A0A9P4XS59_CRYP1</name>
<feature type="transmembrane region" description="Helical" evidence="2">
    <location>
        <begin position="358"/>
        <end position="376"/>
    </location>
</feature>
<dbReference type="GO" id="GO:0006998">
    <property type="term" value="P:nuclear envelope organization"/>
    <property type="evidence" value="ECO:0007669"/>
    <property type="project" value="InterPro"/>
</dbReference>
<accession>A0A9P4XS59</accession>
<protein>
    <recommendedName>
        <fullName evidence="3">Brl1/Brr6 domain-containing protein</fullName>
    </recommendedName>
</protein>
<dbReference type="Proteomes" id="UP000803844">
    <property type="component" value="Unassembled WGS sequence"/>
</dbReference>
<feature type="region of interest" description="Disordered" evidence="1">
    <location>
        <begin position="123"/>
        <end position="217"/>
    </location>
</feature>
<evidence type="ECO:0000256" key="1">
    <source>
        <dbReference type="SAM" id="MobiDB-lite"/>
    </source>
</evidence>
<dbReference type="GO" id="GO:0055088">
    <property type="term" value="P:lipid homeostasis"/>
    <property type="evidence" value="ECO:0007669"/>
    <property type="project" value="InterPro"/>
</dbReference>
<keyword evidence="2" id="KW-0812">Transmembrane</keyword>
<dbReference type="PANTHER" id="PTHR28136">
    <property type="entry name" value="NUCLEUS EXPORT PROTEIN BRR6"/>
    <property type="match status" value="1"/>
</dbReference>
<keyword evidence="2" id="KW-1133">Transmembrane helix</keyword>
<feature type="non-terminal residue" evidence="4">
    <location>
        <position position="471"/>
    </location>
</feature>
<feature type="compositionally biased region" description="Acidic residues" evidence="1">
    <location>
        <begin position="202"/>
        <end position="212"/>
    </location>
</feature>
<evidence type="ECO:0000256" key="2">
    <source>
        <dbReference type="SAM" id="Phobius"/>
    </source>
</evidence>
<dbReference type="SMART" id="SM01042">
    <property type="entry name" value="Brr6_like_C_C"/>
    <property type="match status" value="1"/>
</dbReference>
<dbReference type="PANTHER" id="PTHR28136:SF1">
    <property type="entry name" value="NUCLEUS EXPORT PROTEIN BRL1"/>
    <property type="match status" value="1"/>
</dbReference>
<feature type="region of interest" description="Disordered" evidence="1">
    <location>
        <begin position="430"/>
        <end position="471"/>
    </location>
</feature>
<evidence type="ECO:0000259" key="3">
    <source>
        <dbReference type="SMART" id="SM01042"/>
    </source>
</evidence>
<reference evidence="4" key="1">
    <citation type="journal article" date="2020" name="Phytopathology">
        <title>Genome sequence of the chestnut blight fungus Cryphonectria parasitica EP155: A fundamental resource for an archetypical invasive plant pathogen.</title>
        <authorList>
            <person name="Crouch J.A."/>
            <person name="Dawe A."/>
            <person name="Aerts A."/>
            <person name="Barry K."/>
            <person name="Churchill A.C.L."/>
            <person name="Grimwood J."/>
            <person name="Hillman B."/>
            <person name="Milgroom M.G."/>
            <person name="Pangilinan J."/>
            <person name="Smith M."/>
            <person name="Salamov A."/>
            <person name="Schmutz J."/>
            <person name="Yadav J."/>
            <person name="Grigoriev I.V."/>
            <person name="Nuss D."/>
        </authorList>
    </citation>
    <scope>NUCLEOTIDE SEQUENCE</scope>
    <source>
        <strain evidence="4">EP155</strain>
    </source>
</reference>
<dbReference type="OrthoDB" id="5961at2759"/>
<feature type="compositionally biased region" description="Low complexity" evidence="1">
    <location>
        <begin position="36"/>
        <end position="55"/>
    </location>
</feature>
<organism evidence="4 5">
    <name type="scientific">Cryphonectria parasitica (strain ATCC 38755 / EP155)</name>
    <dbReference type="NCBI Taxonomy" id="660469"/>
    <lineage>
        <taxon>Eukaryota</taxon>
        <taxon>Fungi</taxon>
        <taxon>Dikarya</taxon>
        <taxon>Ascomycota</taxon>
        <taxon>Pezizomycotina</taxon>
        <taxon>Sordariomycetes</taxon>
        <taxon>Sordariomycetidae</taxon>
        <taxon>Diaporthales</taxon>
        <taxon>Cryphonectriaceae</taxon>
        <taxon>Cryphonectria-Endothia species complex</taxon>
        <taxon>Cryphonectria</taxon>
    </lineage>
</organism>
<dbReference type="InterPro" id="IPR018767">
    <property type="entry name" value="Brl1/Brr6_dom"/>
</dbReference>
<keyword evidence="5" id="KW-1185">Reference proteome</keyword>
<feature type="domain" description="Brl1/Brr6" evidence="3">
    <location>
        <begin position="246"/>
        <end position="380"/>
    </location>
</feature>
<evidence type="ECO:0000313" key="5">
    <source>
        <dbReference type="Proteomes" id="UP000803844"/>
    </source>
</evidence>
<dbReference type="GO" id="GO:0031965">
    <property type="term" value="C:nuclear membrane"/>
    <property type="evidence" value="ECO:0007669"/>
    <property type="project" value="InterPro"/>
</dbReference>
<dbReference type="Pfam" id="PF10104">
    <property type="entry name" value="Brr6_like_C_C"/>
    <property type="match status" value="1"/>
</dbReference>
<comment type="caution">
    <text evidence="4">The sequence shown here is derived from an EMBL/GenBank/DDBJ whole genome shotgun (WGS) entry which is preliminary data.</text>
</comment>
<dbReference type="InterPro" id="IPR040202">
    <property type="entry name" value="Brl1/Brr6"/>
</dbReference>
<gene>
    <name evidence="4" type="ORF">M406DRAFT_219453</name>
</gene>